<organism evidence="2 3">
    <name type="scientific">Halorubrum rutilum</name>
    <dbReference type="NCBI Taxonomy" id="1364933"/>
    <lineage>
        <taxon>Archaea</taxon>
        <taxon>Methanobacteriati</taxon>
        <taxon>Methanobacteriota</taxon>
        <taxon>Stenosarchaea group</taxon>
        <taxon>Halobacteria</taxon>
        <taxon>Halobacteriales</taxon>
        <taxon>Haloferacaceae</taxon>
        <taxon>Halorubrum</taxon>
    </lineage>
</organism>
<feature type="region of interest" description="Disordered" evidence="1">
    <location>
        <begin position="1"/>
        <end position="25"/>
    </location>
</feature>
<dbReference type="RefSeq" id="WP_256407348.1">
    <property type="nucleotide sequence ID" value="NZ_JANHDN010000001.1"/>
</dbReference>
<feature type="region of interest" description="Disordered" evidence="1">
    <location>
        <begin position="106"/>
        <end position="131"/>
    </location>
</feature>
<dbReference type="AlphaFoldDB" id="A0ABD6AH28"/>
<evidence type="ECO:0000256" key="1">
    <source>
        <dbReference type="SAM" id="MobiDB-lite"/>
    </source>
</evidence>
<evidence type="ECO:0000313" key="3">
    <source>
        <dbReference type="Proteomes" id="UP001596545"/>
    </source>
</evidence>
<name>A0ABD6AH28_9EURY</name>
<proteinExistence type="predicted"/>
<accession>A0ABD6AH28</accession>
<dbReference type="Proteomes" id="UP001596545">
    <property type="component" value="Unassembled WGS sequence"/>
</dbReference>
<comment type="caution">
    <text evidence="2">The sequence shown here is derived from an EMBL/GenBank/DDBJ whole genome shotgun (WGS) entry which is preliminary data.</text>
</comment>
<protein>
    <submittedName>
        <fullName evidence="2">Uncharacterized protein</fullName>
    </submittedName>
</protein>
<evidence type="ECO:0000313" key="2">
    <source>
        <dbReference type="EMBL" id="MFC7323248.1"/>
    </source>
</evidence>
<gene>
    <name evidence="2" type="ORF">ACFQMF_01510</name>
</gene>
<sequence>MDQNETGKDGELTVETPNGTRNVPFTNADYEISYDIAESEFNDSMEKPSAYTGKRAAGTIEAEGSKAELKRLLMDEQGMPVDDIRIEIFGSEGGDRFTEVKIESFGREFPGGDKTTTEIPFQADKHRPINL</sequence>
<dbReference type="EMBL" id="JBHTBL010000001">
    <property type="protein sequence ID" value="MFC7323248.1"/>
    <property type="molecule type" value="Genomic_DNA"/>
</dbReference>
<feature type="compositionally biased region" description="Polar residues" evidence="1">
    <location>
        <begin position="15"/>
        <end position="25"/>
    </location>
</feature>
<feature type="compositionally biased region" description="Basic and acidic residues" evidence="1">
    <location>
        <begin position="1"/>
        <end position="11"/>
    </location>
</feature>
<keyword evidence="3" id="KW-1185">Reference proteome</keyword>
<reference evidence="2 3" key="1">
    <citation type="journal article" date="2019" name="Int. J. Syst. Evol. Microbiol.">
        <title>The Global Catalogue of Microorganisms (GCM) 10K type strain sequencing project: providing services to taxonomists for standard genome sequencing and annotation.</title>
        <authorList>
            <consortium name="The Broad Institute Genomics Platform"/>
            <consortium name="The Broad Institute Genome Sequencing Center for Infectious Disease"/>
            <person name="Wu L."/>
            <person name="Ma J."/>
        </authorList>
    </citation>
    <scope>NUCLEOTIDE SEQUENCE [LARGE SCALE GENOMIC DNA]</scope>
    <source>
        <strain evidence="2 3">CGMCC 1.12554</strain>
    </source>
</reference>